<name>A0AAV7PV71_PLEWA</name>
<keyword evidence="2" id="KW-1185">Reference proteome</keyword>
<comment type="caution">
    <text evidence="1">The sequence shown here is derived from an EMBL/GenBank/DDBJ whole genome shotgun (WGS) entry which is preliminary data.</text>
</comment>
<organism evidence="1 2">
    <name type="scientific">Pleurodeles waltl</name>
    <name type="common">Iberian ribbed newt</name>
    <dbReference type="NCBI Taxonomy" id="8319"/>
    <lineage>
        <taxon>Eukaryota</taxon>
        <taxon>Metazoa</taxon>
        <taxon>Chordata</taxon>
        <taxon>Craniata</taxon>
        <taxon>Vertebrata</taxon>
        <taxon>Euteleostomi</taxon>
        <taxon>Amphibia</taxon>
        <taxon>Batrachia</taxon>
        <taxon>Caudata</taxon>
        <taxon>Salamandroidea</taxon>
        <taxon>Salamandridae</taxon>
        <taxon>Pleurodelinae</taxon>
        <taxon>Pleurodeles</taxon>
    </lineage>
</organism>
<evidence type="ECO:0000313" key="1">
    <source>
        <dbReference type="EMBL" id="KAJ1129703.1"/>
    </source>
</evidence>
<accession>A0AAV7PV71</accession>
<protein>
    <submittedName>
        <fullName evidence="1">Uncharacterized protein</fullName>
    </submittedName>
</protein>
<sequence>VAPSATLPDCSWVDVGLRKEKRKSCPGLSHLLLSRFVSGWMQASGNKRGTEV</sequence>
<feature type="non-terminal residue" evidence="1">
    <location>
        <position position="52"/>
    </location>
</feature>
<gene>
    <name evidence="1" type="ORF">NDU88_008069</name>
</gene>
<dbReference type="Proteomes" id="UP001066276">
    <property type="component" value="Chromosome 7"/>
</dbReference>
<proteinExistence type="predicted"/>
<evidence type="ECO:0000313" key="2">
    <source>
        <dbReference type="Proteomes" id="UP001066276"/>
    </source>
</evidence>
<reference evidence="1" key="1">
    <citation type="journal article" date="2022" name="bioRxiv">
        <title>Sequencing and chromosome-scale assembly of the giantPleurodeles waltlgenome.</title>
        <authorList>
            <person name="Brown T."/>
            <person name="Elewa A."/>
            <person name="Iarovenko S."/>
            <person name="Subramanian E."/>
            <person name="Araus A.J."/>
            <person name="Petzold A."/>
            <person name="Susuki M."/>
            <person name="Suzuki K.-i.T."/>
            <person name="Hayashi T."/>
            <person name="Toyoda A."/>
            <person name="Oliveira C."/>
            <person name="Osipova E."/>
            <person name="Leigh N.D."/>
            <person name="Simon A."/>
            <person name="Yun M.H."/>
        </authorList>
    </citation>
    <scope>NUCLEOTIDE SEQUENCE</scope>
    <source>
        <strain evidence="1">20211129_DDA</strain>
        <tissue evidence="1">Liver</tissue>
    </source>
</reference>
<dbReference type="AlphaFoldDB" id="A0AAV7PV71"/>
<feature type="non-terminal residue" evidence="1">
    <location>
        <position position="1"/>
    </location>
</feature>
<dbReference type="EMBL" id="JANPWB010000011">
    <property type="protein sequence ID" value="KAJ1129703.1"/>
    <property type="molecule type" value="Genomic_DNA"/>
</dbReference>